<gene>
    <name evidence="7" type="ORF">NEOLEDRAFT_1179332</name>
</gene>
<dbReference type="PANTHER" id="PTHR31069:SF32">
    <property type="entry name" value="ARGININE METABOLISM REGULATION PROTEIN II"/>
    <property type="match status" value="1"/>
</dbReference>
<dbReference type="GO" id="GO:0008270">
    <property type="term" value="F:zinc ion binding"/>
    <property type="evidence" value="ECO:0007669"/>
    <property type="project" value="InterPro"/>
</dbReference>
<dbReference type="PROSITE" id="PS00463">
    <property type="entry name" value="ZN2_CY6_FUNGAL_1"/>
    <property type="match status" value="1"/>
</dbReference>
<sequence length="465" mass="50846">MFCEFIDPSPFAMEPKDYLPAYPPTASSPENALGIDNTYHPQELSLYLQAQQPYGVDQFYYSHDYLSPLNMAPAPHPQYDVPQSPRGGQPYQPQLPPPDSHWAALDPNFTFPGPSTDIRGGSLPNEQPVYPQQAFDSYVSHQPIQPQPSGSAPPAGIPHEQWAMAGSLDPNNNMFYRSAEHPRLRTAQACEKCRARKAKCSGEHPTCARCVSRGLICEYASERRMRGPNKRKNKPPLPPLSTSSGSPTSSPSSRRSSVVSLPDVKPEIDVIPAVVRRQNSPPPPSRPASSGGQRKLKARPPPLNLGAESNYGQRRIQAALLQNPNPNPGWLGAEQMTVRPRADVPRDVGSAASRASFASDVSMDDEAVHRDMLSRARAYPLSSVRDRAGSLDVPHSASPLSSQFLVHGHGRSMSSGATDVTPIFLQPHNVQQRFSVPFHQGLPSPQLQYPVGVQWTSDAPFGIQQ</sequence>
<keyword evidence="8" id="KW-1185">Reference proteome</keyword>
<feature type="region of interest" description="Disordered" evidence="5">
    <location>
        <begin position="225"/>
        <end position="308"/>
    </location>
</feature>
<reference evidence="7 8" key="1">
    <citation type="journal article" date="2016" name="Mol. Biol. Evol.">
        <title>Comparative Genomics of Early-Diverging Mushroom-Forming Fungi Provides Insights into the Origins of Lignocellulose Decay Capabilities.</title>
        <authorList>
            <person name="Nagy L.G."/>
            <person name="Riley R."/>
            <person name="Tritt A."/>
            <person name="Adam C."/>
            <person name="Daum C."/>
            <person name="Floudas D."/>
            <person name="Sun H."/>
            <person name="Yadav J.S."/>
            <person name="Pangilinan J."/>
            <person name="Larsson K.H."/>
            <person name="Matsuura K."/>
            <person name="Barry K."/>
            <person name="Labutti K."/>
            <person name="Kuo R."/>
            <person name="Ohm R.A."/>
            <person name="Bhattacharya S.S."/>
            <person name="Shirouzu T."/>
            <person name="Yoshinaga Y."/>
            <person name="Martin F.M."/>
            <person name="Grigoriev I.V."/>
            <person name="Hibbett D.S."/>
        </authorList>
    </citation>
    <scope>NUCLEOTIDE SEQUENCE [LARGE SCALE GENOMIC DNA]</scope>
    <source>
        <strain evidence="7 8">HHB14362 ss-1</strain>
    </source>
</reference>
<organism evidence="7 8">
    <name type="scientific">Neolentinus lepideus HHB14362 ss-1</name>
    <dbReference type="NCBI Taxonomy" id="1314782"/>
    <lineage>
        <taxon>Eukaryota</taxon>
        <taxon>Fungi</taxon>
        <taxon>Dikarya</taxon>
        <taxon>Basidiomycota</taxon>
        <taxon>Agaricomycotina</taxon>
        <taxon>Agaricomycetes</taxon>
        <taxon>Gloeophyllales</taxon>
        <taxon>Gloeophyllaceae</taxon>
        <taxon>Neolentinus</taxon>
    </lineage>
</organism>
<dbReference type="EMBL" id="KV425578">
    <property type="protein sequence ID" value="KZT24339.1"/>
    <property type="molecule type" value="Genomic_DNA"/>
</dbReference>
<keyword evidence="3" id="KW-0804">Transcription</keyword>
<evidence type="ECO:0000256" key="4">
    <source>
        <dbReference type="ARBA" id="ARBA00023242"/>
    </source>
</evidence>
<keyword evidence="1" id="KW-0805">Transcription regulation</keyword>
<feature type="domain" description="Zn(2)-C6 fungal-type" evidence="6">
    <location>
        <begin position="189"/>
        <end position="219"/>
    </location>
</feature>
<evidence type="ECO:0000256" key="5">
    <source>
        <dbReference type="SAM" id="MobiDB-lite"/>
    </source>
</evidence>
<dbReference type="OrthoDB" id="2399539at2759"/>
<evidence type="ECO:0000259" key="6">
    <source>
        <dbReference type="PROSITE" id="PS50048"/>
    </source>
</evidence>
<dbReference type="GO" id="GO:0000981">
    <property type="term" value="F:DNA-binding transcription factor activity, RNA polymerase II-specific"/>
    <property type="evidence" value="ECO:0007669"/>
    <property type="project" value="InterPro"/>
</dbReference>
<dbReference type="InterPro" id="IPR050675">
    <property type="entry name" value="OAF3"/>
</dbReference>
<dbReference type="InterPro" id="IPR001138">
    <property type="entry name" value="Zn2Cys6_DnaBD"/>
</dbReference>
<accession>A0A165RVY0</accession>
<dbReference type="PRINTS" id="PR00755">
    <property type="entry name" value="AFLATOXINBRP"/>
</dbReference>
<dbReference type="PROSITE" id="PS50048">
    <property type="entry name" value="ZN2_CY6_FUNGAL_2"/>
    <property type="match status" value="1"/>
</dbReference>
<feature type="region of interest" description="Disordered" evidence="5">
    <location>
        <begin position="72"/>
        <end position="95"/>
    </location>
</feature>
<dbReference type="Pfam" id="PF00172">
    <property type="entry name" value="Zn_clus"/>
    <property type="match status" value="1"/>
</dbReference>
<dbReference type="InterPro" id="IPR036864">
    <property type="entry name" value="Zn2-C6_fun-type_DNA-bd_sf"/>
</dbReference>
<dbReference type="InParanoid" id="A0A165RVY0"/>
<evidence type="ECO:0000256" key="3">
    <source>
        <dbReference type="ARBA" id="ARBA00023163"/>
    </source>
</evidence>
<dbReference type="STRING" id="1314782.A0A165RVY0"/>
<evidence type="ECO:0000313" key="8">
    <source>
        <dbReference type="Proteomes" id="UP000076761"/>
    </source>
</evidence>
<dbReference type="GO" id="GO:0003677">
    <property type="term" value="F:DNA binding"/>
    <property type="evidence" value="ECO:0007669"/>
    <property type="project" value="UniProtKB-KW"/>
</dbReference>
<feature type="compositionally biased region" description="Low complexity" evidence="5">
    <location>
        <begin position="240"/>
        <end position="262"/>
    </location>
</feature>
<keyword evidence="4" id="KW-0539">Nucleus</keyword>
<protein>
    <recommendedName>
        <fullName evidence="6">Zn(2)-C6 fungal-type domain-containing protein</fullName>
    </recommendedName>
</protein>
<name>A0A165RVY0_9AGAM</name>
<evidence type="ECO:0000313" key="7">
    <source>
        <dbReference type="EMBL" id="KZT24339.1"/>
    </source>
</evidence>
<dbReference type="Gene3D" id="4.10.240.10">
    <property type="entry name" value="Zn(2)-C6 fungal-type DNA-binding domain"/>
    <property type="match status" value="1"/>
</dbReference>
<dbReference type="SMART" id="SM00066">
    <property type="entry name" value="GAL4"/>
    <property type="match status" value="1"/>
</dbReference>
<evidence type="ECO:0000256" key="1">
    <source>
        <dbReference type="ARBA" id="ARBA00023015"/>
    </source>
</evidence>
<evidence type="ECO:0000256" key="2">
    <source>
        <dbReference type="ARBA" id="ARBA00023125"/>
    </source>
</evidence>
<dbReference type="PANTHER" id="PTHR31069">
    <property type="entry name" value="OLEATE-ACTIVATED TRANSCRIPTION FACTOR 1-RELATED"/>
    <property type="match status" value="1"/>
</dbReference>
<proteinExistence type="predicted"/>
<dbReference type="SUPFAM" id="SSF57701">
    <property type="entry name" value="Zn2/Cys6 DNA-binding domain"/>
    <property type="match status" value="1"/>
</dbReference>
<keyword evidence="2" id="KW-0238">DNA-binding</keyword>
<dbReference type="AlphaFoldDB" id="A0A165RVY0"/>
<dbReference type="Proteomes" id="UP000076761">
    <property type="component" value="Unassembled WGS sequence"/>
</dbReference>
<dbReference type="CDD" id="cd00067">
    <property type="entry name" value="GAL4"/>
    <property type="match status" value="1"/>
</dbReference>